<evidence type="ECO:0000256" key="1">
    <source>
        <dbReference type="SAM" id="MobiDB-lite"/>
    </source>
</evidence>
<comment type="caution">
    <text evidence="2">The sequence shown here is derived from an EMBL/GenBank/DDBJ whole genome shotgun (WGS) entry which is preliminary data.</text>
</comment>
<protein>
    <submittedName>
        <fullName evidence="2">Uncharacterized protein</fullName>
    </submittedName>
</protein>
<organism evidence="2 3">
    <name type="scientific">Paraphaeosphaeria minitans</name>
    <dbReference type="NCBI Taxonomy" id="565426"/>
    <lineage>
        <taxon>Eukaryota</taxon>
        <taxon>Fungi</taxon>
        <taxon>Dikarya</taxon>
        <taxon>Ascomycota</taxon>
        <taxon>Pezizomycotina</taxon>
        <taxon>Dothideomycetes</taxon>
        <taxon>Pleosporomycetidae</taxon>
        <taxon>Pleosporales</taxon>
        <taxon>Massarineae</taxon>
        <taxon>Didymosphaeriaceae</taxon>
        <taxon>Paraphaeosphaeria</taxon>
    </lineage>
</organism>
<dbReference type="AlphaFoldDB" id="A0A9P6G7U5"/>
<dbReference type="OrthoDB" id="10473959at2759"/>
<evidence type="ECO:0000313" key="2">
    <source>
        <dbReference type="EMBL" id="KAF9729334.1"/>
    </source>
</evidence>
<feature type="region of interest" description="Disordered" evidence="1">
    <location>
        <begin position="1"/>
        <end position="34"/>
    </location>
</feature>
<dbReference type="Proteomes" id="UP000756921">
    <property type="component" value="Unassembled WGS sequence"/>
</dbReference>
<proteinExistence type="predicted"/>
<accession>A0A9P6G7U5</accession>
<gene>
    <name evidence="2" type="ORF">PMIN01_13024</name>
</gene>
<keyword evidence="3" id="KW-1185">Reference proteome</keyword>
<feature type="compositionally biased region" description="Basic and acidic residues" evidence="1">
    <location>
        <begin position="24"/>
        <end position="34"/>
    </location>
</feature>
<sequence>MDPTQTSRRDRDGSNHNEFNSLRVRQEQHSMHRRGQYPEDVRFGYVGTSHRRNDTEGQLHGYHAISASSTGHARSHAGRIHINEVPTHHMGSQNVSHLYEPIFVDELVQRTGSLNVRNTSTPTREVASTTTEIQHLTNANEYLRSQRNGWSPEGRLRKLVRDNERLRRELSQQRQQQYEYDTDTTDA</sequence>
<dbReference type="EMBL" id="WJXW01000017">
    <property type="protein sequence ID" value="KAF9729334.1"/>
    <property type="molecule type" value="Genomic_DNA"/>
</dbReference>
<reference evidence="2" key="1">
    <citation type="journal article" date="2020" name="Mol. Plant Microbe Interact.">
        <title>Genome Sequence of the Biocontrol Agent Coniothyrium minitans strain Conio (IMI 134523).</title>
        <authorList>
            <person name="Patel D."/>
            <person name="Shittu T.A."/>
            <person name="Baroncelli R."/>
            <person name="Muthumeenakshi S."/>
            <person name="Osborne T.H."/>
            <person name="Janganan T.K."/>
            <person name="Sreenivasaprasad S."/>
        </authorList>
    </citation>
    <scope>NUCLEOTIDE SEQUENCE</scope>
    <source>
        <strain evidence="2">Conio</strain>
    </source>
</reference>
<evidence type="ECO:0000313" key="3">
    <source>
        <dbReference type="Proteomes" id="UP000756921"/>
    </source>
</evidence>
<feature type="region of interest" description="Disordered" evidence="1">
    <location>
        <begin position="168"/>
        <end position="187"/>
    </location>
</feature>
<name>A0A9P6G7U5_9PLEO</name>